<feature type="compositionally biased region" description="Polar residues" evidence="1">
    <location>
        <begin position="513"/>
        <end position="534"/>
    </location>
</feature>
<dbReference type="Pfam" id="PF03564">
    <property type="entry name" value="DUF1759"/>
    <property type="match status" value="1"/>
</dbReference>
<dbReference type="Pfam" id="PF17921">
    <property type="entry name" value="Integrase_H2C2"/>
    <property type="match status" value="1"/>
</dbReference>
<evidence type="ECO:0000256" key="1">
    <source>
        <dbReference type="SAM" id="MobiDB-lite"/>
    </source>
</evidence>
<dbReference type="Gene3D" id="1.10.340.70">
    <property type="match status" value="1"/>
</dbReference>
<dbReference type="InterPro" id="IPR000477">
    <property type="entry name" value="RT_dom"/>
</dbReference>
<dbReference type="InterPro" id="IPR021109">
    <property type="entry name" value="Peptidase_aspartic_dom_sf"/>
</dbReference>
<dbReference type="Gene3D" id="2.40.70.10">
    <property type="entry name" value="Acid Proteases"/>
    <property type="match status" value="1"/>
</dbReference>
<dbReference type="Pfam" id="PF00078">
    <property type="entry name" value="RVT_1"/>
    <property type="match status" value="1"/>
</dbReference>
<evidence type="ECO:0000313" key="3">
    <source>
        <dbReference type="EMBL" id="KAL0820311.1"/>
    </source>
</evidence>
<evidence type="ECO:0000313" key="4">
    <source>
        <dbReference type="Proteomes" id="UP001549921"/>
    </source>
</evidence>
<dbReference type="SUPFAM" id="SSF53098">
    <property type="entry name" value="Ribonuclease H-like"/>
    <property type="match status" value="1"/>
</dbReference>
<dbReference type="SUPFAM" id="SSF56672">
    <property type="entry name" value="DNA/RNA polymerases"/>
    <property type="match status" value="1"/>
</dbReference>
<dbReference type="InterPro" id="IPR008042">
    <property type="entry name" value="Retrotrans_Pao"/>
</dbReference>
<sequence length="1592" mass="182839">MDALIKCQKENWEKMQNIKTNFGKDSEVRKTVEYVKIRLEALDNLWADFEKNHLLLQEHPFKTEEEYFTGDIYSKATDIYKTTRSLLTAQWAKLQSMEKPQSSKDTKETTNTATQWTEKIDELMNQQETNFRAFNRLLQGIDLSKITEKWELEDELRNVQSKWNAIDNLHLQIDNFLQGEDKTYEDRLSKVEAAYKNIKRELNRKLSSTAHLQQSTPQLEIPIFTGKYTQWPTFYDLYCEAIHNSTLLTKTQKMQHLKGKVKGEAERLIQHLHITAENYDIAWELLIHRYNNPQVLFSKQIDIFLNQPTIQKQTAFELRRLYDTSTECIHAIHNLGIDTTTWDPLLVHLISKKLDLETYTDYKEARKHPRELPTLDELMTFLESKFTALETIHHKRDRAAPLINKPPSNSRHSLEKSFNRTSYQKSYPAYTVSVSTSNRCPFCNQEHELYQCKNFISMNSEQRLRSVTKLHVCQNCLHVHRNSKCHSTKRCKECNGMHNTMLHDSYEPRRSSAAKTSQSVAPMTSSNMPTSNKQHNVNHVASEDEEILLTTLLLKIKAANGKYVTLRALLDQGSQISLITERAAQLLGLKRQSYHASVLGVGNGTKQSKGAVTIQCQSIHDDFSFVTKALVVTKLINNLPTSSFTKQTWPHLQNINLADPEYNISKPTDLLLDASVYSDIIMSGLIKGPARAPIAQQTRLGWILSGNIQTKTFNCHVVINNLEDIAKYWELEDVLDSSSLHYTSEEQYCEEYYKTTTKRLEDGRYQVALPMKPGYAANIGQSKFKAIGQFRQLENKLSRNPPLGDDYKAFMDEYRNLGHMRLANKTHLLPYYLPHHGVLRMESTTTKLRVVFNASAKTSSGLSLNDVMECGPNLQKDLMGLILQWRQYTYVLTADIEKMYRQILVREEDQHLQRIIWRDSPQETIQEYELTTVTYGTKAAPFLAMRTLHQLAQDEAARYPLAAPAVEHSFYMDDLLSGHYTLDQAKELRLQLIEIMKSAGMNLRKWSKQLNAPFDFKCTETRKTLGLRWNSQPDTFTFHSHELQAKRGNHTKRELLSEISKLFDPLGWLSPISIRAKLLFQKAWMNEISWDDELSLDIQNEWIALRSDFENINQFSIPRYLGNILQNYEIHCFCDASEKAYACVVYIVTSDHKGVRTSNIVAAKTKLAPLKKKVSLPRLELCGALLSSQLVSKVLQAIPHEKASVFAWTDSMVVLGWLQGNINRWSQFIANRVQQITDVIPASRWHHVKSEENAADCATRGLTKPDIEIKKSKIVAIAQLDTDSIIKQLLCAHSSINRVAKIIAWITRFIARCRNPLRQQIVKEAPNKSLTSTEINKAYECIIKYDQSIEFTEEINDLRKMGHVKTNSKLANLCPFMDDNGLLRVGGRLKNSNIRNTAKHPIILSKQSRFTELVIEQAHKTTLHGGAKLTLSHLRDRYWILSGMNTVKKQVRRCVTCRRYSRHNLDQIMADLPKPRVTPSRPFTHCGVDFTGHVEVKANKGRGIKTSKGYVAIFVCLSTKADHLELVSDLSTPTFLAAFRRMCARRGTPKEMYSDNGTNFIGASKLLRKEYEQAAELINKDFINSISEVGIN</sequence>
<proteinExistence type="predicted"/>
<reference evidence="3 4" key="1">
    <citation type="submission" date="2024-06" db="EMBL/GenBank/DDBJ databases">
        <title>A chromosome-level genome assembly of beet webworm, Loxostege sticticalis.</title>
        <authorList>
            <person name="Zhang Y."/>
        </authorList>
    </citation>
    <scope>NUCLEOTIDE SEQUENCE [LARGE SCALE GENOMIC DNA]</scope>
    <source>
        <strain evidence="3">AQ028</strain>
        <tissue evidence="3">Male pupae</tissue>
    </source>
</reference>
<dbReference type="CDD" id="cd01644">
    <property type="entry name" value="RT_pepA17"/>
    <property type="match status" value="1"/>
</dbReference>
<dbReference type="Gene3D" id="3.30.420.10">
    <property type="entry name" value="Ribonuclease H-like superfamily/Ribonuclease H"/>
    <property type="match status" value="1"/>
</dbReference>
<gene>
    <name evidence="3" type="ORF">ABMA28_006219</name>
</gene>
<dbReference type="CDD" id="cd00303">
    <property type="entry name" value="retropepsin_like"/>
    <property type="match status" value="1"/>
</dbReference>
<dbReference type="InterPro" id="IPR005312">
    <property type="entry name" value="DUF1759"/>
</dbReference>
<dbReference type="InterPro" id="IPR001584">
    <property type="entry name" value="Integrase_cat-core"/>
</dbReference>
<dbReference type="InterPro" id="IPR012337">
    <property type="entry name" value="RNaseH-like_sf"/>
</dbReference>
<dbReference type="InterPro" id="IPR043502">
    <property type="entry name" value="DNA/RNA_pol_sf"/>
</dbReference>
<dbReference type="InterPro" id="IPR041588">
    <property type="entry name" value="Integrase_H2C2"/>
</dbReference>
<accession>A0ABD0SL60</accession>
<dbReference type="PANTHER" id="PTHR47331:SF5">
    <property type="entry name" value="RIBONUCLEASE H"/>
    <property type="match status" value="1"/>
</dbReference>
<name>A0ABD0SL60_LOXSC</name>
<feature type="region of interest" description="Disordered" evidence="1">
    <location>
        <begin position="508"/>
        <end position="534"/>
    </location>
</feature>
<dbReference type="InterPro" id="IPR036397">
    <property type="entry name" value="RNaseH_sf"/>
</dbReference>
<dbReference type="PROSITE" id="PS50994">
    <property type="entry name" value="INTEGRASE"/>
    <property type="match status" value="1"/>
</dbReference>
<dbReference type="Proteomes" id="UP001549921">
    <property type="component" value="Unassembled WGS sequence"/>
</dbReference>
<dbReference type="PANTHER" id="PTHR47331">
    <property type="entry name" value="PHD-TYPE DOMAIN-CONTAINING PROTEIN"/>
    <property type="match status" value="1"/>
</dbReference>
<comment type="caution">
    <text evidence="3">The sequence shown here is derived from an EMBL/GenBank/DDBJ whole genome shotgun (WGS) entry which is preliminary data.</text>
</comment>
<dbReference type="GO" id="GO:0071897">
    <property type="term" value="P:DNA biosynthetic process"/>
    <property type="evidence" value="ECO:0007669"/>
    <property type="project" value="UniProtKB-ARBA"/>
</dbReference>
<feature type="domain" description="Integrase catalytic" evidence="2">
    <location>
        <begin position="1478"/>
        <end position="1592"/>
    </location>
</feature>
<dbReference type="GO" id="GO:0042575">
    <property type="term" value="C:DNA polymerase complex"/>
    <property type="evidence" value="ECO:0007669"/>
    <property type="project" value="UniProtKB-ARBA"/>
</dbReference>
<organism evidence="3 4">
    <name type="scientific">Loxostege sticticalis</name>
    <name type="common">Beet webworm moth</name>
    <dbReference type="NCBI Taxonomy" id="481309"/>
    <lineage>
        <taxon>Eukaryota</taxon>
        <taxon>Metazoa</taxon>
        <taxon>Ecdysozoa</taxon>
        <taxon>Arthropoda</taxon>
        <taxon>Hexapoda</taxon>
        <taxon>Insecta</taxon>
        <taxon>Pterygota</taxon>
        <taxon>Neoptera</taxon>
        <taxon>Endopterygota</taxon>
        <taxon>Lepidoptera</taxon>
        <taxon>Glossata</taxon>
        <taxon>Ditrysia</taxon>
        <taxon>Pyraloidea</taxon>
        <taxon>Crambidae</taxon>
        <taxon>Pyraustinae</taxon>
        <taxon>Loxostege</taxon>
    </lineage>
</organism>
<dbReference type="EMBL" id="JBEDNZ010000019">
    <property type="protein sequence ID" value="KAL0820311.1"/>
    <property type="molecule type" value="Genomic_DNA"/>
</dbReference>
<protein>
    <recommendedName>
        <fullName evidence="2">Integrase catalytic domain-containing protein</fullName>
    </recommendedName>
</protein>
<evidence type="ECO:0000259" key="2">
    <source>
        <dbReference type="PROSITE" id="PS50994"/>
    </source>
</evidence>
<dbReference type="Pfam" id="PF05380">
    <property type="entry name" value="Peptidase_A17"/>
    <property type="match status" value="1"/>
</dbReference>